<keyword evidence="4" id="KW-1185">Reference proteome</keyword>
<dbReference type="InterPro" id="IPR007167">
    <property type="entry name" value="Fe-transptr_FeoA-like"/>
</dbReference>
<gene>
    <name evidence="3" type="ORF">GCM10010841_13170</name>
</gene>
<evidence type="ECO:0000313" key="3">
    <source>
        <dbReference type="EMBL" id="GGM06208.1"/>
    </source>
</evidence>
<reference evidence="4" key="1">
    <citation type="journal article" date="2019" name="Int. J. Syst. Evol. Microbiol.">
        <title>The Global Catalogue of Microorganisms (GCM) 10K type strain sequencing project: providing services to taxonomists for standard genome sequencing and annotation.</title>
        <authorList>
            <consortium name="The Broad Institute Genomics Platform"/>
            <consortium name="The Broad Institute Genome Sequencing Center for Infectious Disease"/>
            <person name="Wu L."/>
            <person name="Ma J."/>
        </authorList>
    </citation>
    <scope>NUCLEOTIDE SEQUENCE [LARGE SCALE GENOMIC DNA]</scope>
    <source>
        <strain evidence="4">JCM 15443</strain>
    </source>
</reference>
<dbReference type="PANTHER" id="PTHR42954">
    <property type="entry name" value="FE(2+) TRANSPORT PROTEIN A"/>
    <property type="match status" value="1"/>
</dbReference>
<keyword evidence="1" id="KW-0408">Iron</keyword>
<dbReference type="InterPro" id="IPR052713">
    <property type="entry name" value="FeoA"/>
</dbReference>
<sequence length="102" mass="11350">MLLFTLAFFLNPTKLIGYGKYHIGERVNSGTLDRLRPGESAHVVGLDPAHPLRRRLLELGFVRGARVTVVRRAPLGDPLEIRVNGTDLALRAGDLRGIRVRQ</sequence>
<dbReference type="EMBL" id="BMOM01000007">
    <property type="protein sequence ID" value="GGM06208.1"/>
    <property type="molecule type" value="Genomic_DNA"/>
</dbReference>
<name>A0ABQ2GQ27_9DEIO</name>
<feature type="domain" description="Ferrous iron transporter FeoA-like" evidence="2">
    <location>
        <begin position="30"/>
        <end position="102"/>
    </location>
</feature>
<dbReference type="InterPro" id="IPR008988">
    <property type="entry name" value="Transcriptional_repressor_C"/>
</dbReference>
<evidence type="ECO:0000259" key="2">
    <source>
        <dbReference type="SMART" id="SM00899"/>
    </source>
</evidence>
<evidence type="ECO:0000256" key="1">
    <source>
        <dbReference type="ARBA" id="ARBA00023004"/>
    </source>
</evidence>
<proteinExistence type="predicted"/>
<organism evidence="3 4">
    <name type="scientific">Deinococcus aerophilus</name>
    <dbReference type="NCBI Taxonomy" id="522488"/>
    <lineage>
        <taxon>Bacteria</taxon>
        <taxon>Thermotogati</taxon>
        <taxon>Deinococcota</taxon>
        <taxon>Deinococci</taxon>
        <taxon>Deinococcales</taxon>
        <taxon>Deinococcaceae</taxon>
        <taxon>Deinococcus</taxon>
    </lineage>
</organism>
<dbReference type="SUPFAM" id="SSF50037">
    <property type="entry name" value="C-terminal domain of transcriptional repressors"/>
    <property type="match status" value="1"/>
</dbReference>
<dbReference type="PANTHER" id="PTHR42954:SF2">
    <property type="entry name" value="FE(2+) TRANSPORT PROTEIN A"/>
    <property type="match status" value="1"/>
</dbReference>
<dbReference type="Proteomes" id="UP000661918">
    <property type="component" value="Unassembled WGS sequence"/>
</dbReference>
<accession>A0ABQ2GQ27</accession>
<dbReference type="Gene3D" id="2.30.30.90">
    <property type="match status" value="1"/>
</dbReference>
<evidence type="ECO:0000313" key="4">
    <source>
        <dbReference type="Proteomes" id="UP000661918"/>
    </source>
</evidence>
<comment type="caution">
    <text evidence="3">The sequence shown here is derived from an EMBL/GenBank/DDBJ whole genome shotgun (WGS) entry which is preliminary data.</text>
</comment>
<protein>
    <recommendedName>
        <fullName evidence="2">Ferrous iron transporter FeoA-like domain-containing protein</fullName>
    </recommendedName>
</protein>
<dbReference type="Pfam" id="PF04023">
    <property type="entry name" value="FeoA"/>
    <property type="match status" value="1"/>
</dbReference>
<dbReference type="SMART" id="SM00899">
    <property type="entry name" value="FeoA"/>
    <property type="match status" value="1"/>
</dbReference>
<dbReference type="InterPro" id="IPR038157">
    <property type="entry name" value="FeoA_core_dom"/>
</dbReference>